<evidence type="ECO:0000313" key="2">
    <source>
        <dbReference type="Proteomes" id="UP000002770"/>
    </source>
</evidence>
<accession>G9ENK2</accession>
<dbReference type="InParanoid" id="G9ENK2"/>
<protein>
    <submittedName>
        <fullName evidence="1">Uncharacterized protein</fullName>
    </submittedName>
</protein>
<name>G9ENK2_9GAMM</name>
<dbReference type="STRING" id="658187.LDG_6826"/>
<evidence type="ECO:0000313" key="1">
    <source>
        <dbReference type="EMBL" id="EHL31115.1"/>
    </source>
</evidence>
<dbReference type="Proteomes" id="UP000002770">
    <property type="component" value="Unassembled WGS sequence"/>
</dbReference>
<dbReference type="AlphaFoldDB" id="G9ENK2"/>
<proteinExistence type="predicted"/>
<dbReference type="EMBL" id="JH413818">
    <property type="protein sequence ID" value="EHL31115.1"/>
    <property type="molecule type" value="Genomic_DNA"/>
</dbReference>
<dbReference type="HOGENOM" id="CLU_3201488_0_0_6"/>
<gene>
    <name evidence="1" type="ORF">LDG_6826</name>
</gene>
<sequence>MAPLVPPLLQNMQSNLVDNISLLLGNYWRSIDSIIGNHIALILIS</sequence>
<organism evidence="1 2">
    <name type="scientific">Legionella drancourtii LLAP12</name>
    <dbReference type="NCBI Taxonomy" id="658187"/>
    <lineage>
        <taxon>Bacteria</taxon>
        <taxon>Pseudomonadati</taxon>
        <taxon>Pseudomonadota</taxon>
        <taxon>Gammaproteobacteria</taxon>
        <taxon>Legionellales</taxon>
        <taxon>Legionellaceae</taxon>
        <taxon>Legionella</taxon>
    </lineage>
</organism>
<reference evidence="1 2" key="1">
    <citation type="journal article" date="2011" name="BMC Genomics">
        <title>Insight into cross-talk between intra-amoebal pathogens.</title>
        <authorList>
            <person name="Gimenez G."/>
            <person name="Bertelli C."/>
            <person name="Moliner C."/>
            <person name="Robert C."/>
            <person name="Raoult D."/>
            <person name="Fournier P.E."/>
            <person name="Greub G."/>
        </authorList>
    </citation>
    <scope>NUCLEOTIDE SEQUENCE [LARGE SCALE GENOMIC DNA]</scope>
    <source>
        <strain evidence="1 2">LLAP12</strain>
    </source>
</reference>
<keyword evidence="2" id="KW-1185">Reference proteome</keyword>